<dbReference type="GO" id="GO:0005652">
    <property type="term" value="C:nuclear lamina"/>
    <property type="evidence" value="ECO:0007669"/>
    <property type="project" value="TreeGrafter"/>
</dbReference>
<dbReference type="GO" id="GO:0005200">
    <property type="term" value="F:structural constituent of cytoskeleton"/>
    <property type="evidence" value="ECO:0007669"/>
    <property type="project" value="TreeGrafter"/>
</dbReference>
<dbReference type="GO" id="GO:0007097">
    <property type="term" value="P:nuclear migration"/>
    <property type="evidence" value="ECO:0007669"/>
    <property type="project" value="TreeGrafter"/>
</dbReference>
<dbReference type="EMBL" id="OC320963">
    <property type="protein sequence ID" value="CAD7409160.1"/>
    <property type="molecule type" value="Genomic_DNA"/>
</dbReference>
<dbReference type="GO" id="GO:0031507">
    <property type="term" value="P:heterochromatin formation"/>
    <property type="evidence" value="ECO:0007669"/>
    <property type="project" value="TreeGrafter"/>
</dbReference>
<dbReference type="AlphaFoldDB" id="A0A7R9D8H1"/>
<reference evidence="6" key="1">
    <citation type="submission" date="2020-11" db="EMBL/GenBank/DDBJ databases">
        <authorList>
            <person name="Tran Van P."/>
        </authorList>
    </citation>
    <scope>NUCLEOTIDE SEQUENCE</scope>
</reference>
<keyword evidence="2 3" id="KW-0175">Coiled coil</keyword>
<accession>A0A7R9D8H1</accession>
<feature type="region of interest" description="Disordered" evidence="4">
    <location>
        <begin position="1"/>
        <end position="37"/>
    </location>
</feature>
<dbReference type="Pfam" id="PF00038">
    <property type="entry name" value="Filament"/>
    <property type="match status" value="1"/>
</dbReference>
<evidence type="ECO:0000256" key="2">
    <source>
        <dbReference type="ARBA" id="ARBA00023054"/>
    </source>
</evidence>
<sequence>MSTRVSRKSTVSSSSTTHTPQAGSSINHGRPTSPLSPTRISRIQEKEELQGLNDRLADYIDRVRQLELENNKLRREVHTIDEIKKSEVTNVKVMFEQELSELRKSLDELAGNNAKLEVDRQKLIEENQDLKSNLGYLLDVPPVNWPLAQEQGLPNSLAAQILINEYIVHPTEIRTSISPSSAVELNTTSALANYATEAERKATINENPSLNVVLSPYFLGM</sequence>
<gene>
    <name evidence="6" type="ORF">TCEB3V08_LOCUS9898</name>
</gene>
<evidence type="ECO:0000256" key="4">
    <source>
        <dbReference type="SAM" id="MobiDB-lite"/>
    </source>
</evidence>
<dbReference type="GO" id="GO:0006998">
    <property type="term" value="P:nuclear envelope organization"/>
    <property type="evidence" value="ECO:0007669"/>
    <property type="project" value="TreeGrafter"/>
</dbReference>
<organism evidence="6">
    <name type="scientific">Timema cristinae</name>
    <name type="common">Walking stick</name>
    <dbReference type="NCBI Taxonomy" id="61476"/>
    <lineage>
        <taxon>Eukaryota</taxon>
        <taxon>Metazoa</taxon>
        <taxon>Ecdysozoa</taxon>
        <taxon>Arthropoda</taxon>
        <taxon>Hexapoda</taxon>
        <taxon>Insecta</taxon>
        <taxon>Pterygota</taxon>
        <taxon>Neoptera</taxon>
        <taxon>Polyneoptera</taxon>
        <taxon>Phasmatodea</taxon>
        <taxon>Timematodea</taxon>
        <taxon>Timematoidea</taxon>
        <taxon>Timematidae</taxon>
        <taxon>Timema</taxon>
    </lineage>
</organism>
<evidence type="ECO:0000259" key="5">
    <source>
        <dbReference type="PROSITE" id="PS51842"/>
    </source>
</evidence>
<dbReference type="PROSITE" id="PS51842">
    <property type="entry name" value="IF_ROD_2"/>
    <property type="match status" value="1"/>
</dbReference>
<dbReference type="SUPFAM" id="SSF64593">
    <property type="entry name" value="Intermediate filament protein, coiled coil region"/>
    <property type="match status" value="1"/>
</dbReference>
<evidence type="ECO:0000256" key="1">
    <source>
        <dbReference type="ARBA" id="ARBA00022754"/>
    </source>
</evidence>
<feature type="compositionally biased region" description="Polar residues" evidence="4">
    <location>
        <begin position="18"/>
        <end position="27"/>
    </location>
</feature>
<evidence type="ECO:0000256" key="3">
    <source>
        <dbReference type="SAM" id="Coils"/>
    </source>
</evidence>
<feature type="coiled-coil region" evidence="3">
    <location>
        <begin position="42"/>
        <end position="133"/>
    </location>
</feature>
<dbReference type="InterPro" id="IPR039008">
    <property type="entry name" value="IF_rod_dom"/>
</dbReference>
<feature type="compositionally biased region" description="Low complexity" evidence="4">
    <location>
        <begin position="1"/>
        <end position="17"/>
    </location>
</feature>
<name>A0A7R9D8H1_TIMCR</name>
<keyword evidence="1" id="KW-0403">Intermediate filament</keyword>
<dbReference type="Gene3D" id="1.20.5.1160">
    <property type="entry name" value="Vasodilator-stimulated phosphoprotein"/>
    <property type="match status" value="1"/>
</dbReference>
<dbReference type="PANTHER" id="PTHR45721">
    <property type="entry name" value="LAMIN DM0-RELATED"/>
    <property type="match status" value="1"/>
</dbReference>
<protein>
    <recommendedName>
        <fullName evidence="5">IF rod domain-containing protein</fullName>
    </recommendedName>
</protein>
<dbReference type="GO" id="GO:0005882">
    <property type="term" value="C:intermediate filament"/>
    <property type="evidence" value="ECO:0007669"/>
    <property type="project" value="UniProtKB-KW"/>
</dbReference>
<evidence type="ECO:0000313" key="6">
    <source>
        <dbReference type="EMBL" id="CAD7409160.1"/>
    </source>
</evidence>
<dbReference type="GO" id="GO:0051664">
    <property type="term" value="P:nuclear pore localization"/>
    <property type="evidence" value="ECO:0007669"/>
    <property type="project" value="TreeGrafter"/>
</dbReference>
<proteinExistence type="predicted"/>
<dbReference type="PANTHER" id="PTHR45721:SF11">
    <property type="entry name" value="LAMIN DM0-RELATED"/>
    <property type="match status" value="1"/>
</dbReference>
<dbReference type="GO" id="GO:0090435">
    <property type="term" value="P:protein localization to nuclear envelope"/>
    <property type="evidence" value="ECO:0007669"/>
    <property type="project" value="TreeGrafter"/>
</dbReference>
<feature type="domain" description="IF rod" evidence="5">
    <location>
        <begin position="45"/>
        <end position="221"/>
    </location>
</feature>